<name>A0AA35TSQ3_GEOBA</name>
<evidence type="ECO:0000256" key="6">
    <source>
        <dbReference type="ARBA" id="ARBA00023180"/>
    </source>
</evidence>
<evidence type="ECO:0000313" key="15">
    <source>
        <dbReference type="Proteomes" id="UP001174909"/>
    </source>
</evidence>
<keyword evidence="15" id="KW-1185">Reference proteome</keyword>
<keyword evidence="12" id="KW-0472">Membrane</keyword>
<comment type="caution">
    <text evidence="14">The sequence shown here is derived from an EMBL/GenBank/DDBJ whole genome shotgun (WGS) entry which is preliminary data.</text>
</comment>
<comment type="catalytic activity">
    <reaction evidence="9">
        <text>L-seryl-[protein] + UDP-N-acetyl-alpha-D-glucosamine = 3-O-(N-acetyl-beta-D-glucosaminyl)-L-seryl-[protein] + UDP + H(+)</text>
        <dbReference type="Rhea" id="RHEA:48904"/>
        <dbReference type="Rhea" id="RHEA-COMP:9863"/>
        <dbReference type="Rhea" id="RHEA-COMP:12251"/>
        <dbReference type="ChEBI" id="CHEBI:15378"/>
        <dbReference type="ChEBI" id="CHEBI:29999"/>
        <dbReference type="ChEBI" id="CHEBI:57705"/>
        <dbReference type="ChEBI" id="CHEBI:58223"/>
        <dbReference type="ChEBI" id="CHEBI:90838"/>
        <dbReference type="EC" id="2.4.1.255"/>
    </reaction>
</comment>
<keyword evidence="2" id="KW-0328">Glycosyltransferase</keyword>
<dbReference type="InterPro" id="IPR049625">
    <property type="entry name" value="Glyco_transf_61_cat"/>
</dbReference>
<proteinExistence type="predicted"/>
<evidence type="ECO:0000256" key="2">
    <source>
        <dbReference type="ARBA" id="ARBA00022676"/>
    </source>
</evidence>
<dbReference type="Pfam" id="PF04577">
    <property type="entry name" value="Glyco_transf_61"/>
    <property type="match status" value="1"/>
</dbReference>
<sequence>MATNGSFRKKCMAVVLALLLMQGAIFFFIRPTILFNNRFTRNQVNALLGSASPSPGRPVLDKGPPVSISKLSNYPHNHTPSTYVSIKLSNHHTPSTDLETVSGSLTTKQPPTSAPSTNYTLQPPDVRSYSNWKKGTFCEEYIGKTFTKELPVCSTANNQSSLTCVGSSVSTNMARCTARFLAVEPEKLRPVVTDCDTCNILNSGSFHLVQNNHSSCPEPSLRALQSNSEANDPLHRSIIDITSNPTVPRETCHTWVNKTAYFFSSQRYHIYFRLYSYYNLYKTLLDQGSVPGNYIVVRMSEASNYKFEDFERLLFPELKTLSELPEGRVCFREVVFSPWAYAAVMFRCKMERDTVSKCLGCEGRGKLGTSLMTFRTRALQACSLKDQTREHRESRTNKSIVFVKRKPYTRWNGDKLHNFQRVLSNQDEVVSNLKSHFPNAQVRDVFMEDLDLCEQMRLVHECDLYIGVHGAGLVHLWWLHDDAAVLELAPSNFSTNPSFKTLAKLTGRRYRFLSIPGNTYKVTVNVPAMMDVVKSLLYGKV</sequence>
<dbReference type="PANTHER" id="PTHR20961">
    <property type="entry name" value="GLYCOSYLTRANSFERASE"/>
    <property type="match status" value="1"/>
</dbReference>
<dbReference type="Proteomes" id="UP001174909">
    <property type="component" value="Unassembled WGS sequence"/>
</dbReference>
<keyword evidence="12" id="KW-0812">Transmembrane</keyword>
<evidence type="ECO:0000259" key="13">
    <source>
        <dbReference type="Pfam" id="PF04577"/>
    </source>
</evidence>
<reference evidence="14" key="1">
    <citation type="submission" date="2023-03" db="EMBL/GenBank/DDBJ databases">
        <authorList>
            <person name="Steffen K."/>
            <person name="Cardenas P."/>
        </authorList>
    </citation>
    <scope>NUCLEOTIDE SEQUENCE</scope>
</reference>
<keyword evidence="4" id="KW-0732">Signal</keyword>
<keyword evidence="5" id="KW-0256">Endoplasmic reticulum</keyword>
<evidence type="ECO:0000256" key="10">
    <source>
        <dbReference type="ARBA" id="ARBA00049432"/>
    </source>
</evidence>
<feature type="region of interest" description="Disordered" evidence="11">
    <location>
        <begin position="50"/>
        <end position="72"/>
    </location>
</feature>
<keyword evidence="6" id="KW-0325">Glycoprotein</keyword>
<dbReference type="AlphaFoldDB" id="A0AA35TSQ3"/>
<keyword evidence="12" id="KW-1133">Transmembrane helix</keyword>
<feature type="domain" description="Glycosyltransferase 61 catalytic" evidence="13">
    <location>
        <begin position="396"/>
        <end position="485"/>
    </location>
</feature>
<evidence type="ECO:0000256" key="9">
    <source>
        <dbReference type="ARBA" id="ARBA00048317"/>
    </source>
</evidence>
<organism evidence="14 15">
    <name type="scientific">Geodia barretti</name>
    <name type="common">Barrett's horny sponge</name>
    <dbReference type="NCBI Taxonomy" id="519541"/>
    <lineage>
        <taxon>Eukaryota</taxon>
        <taxon>Metazoa</taxon>
        <taxon>Porifera</taxon>
        <taxon>Demospongiae</taxon>
        <taxon>Heteroscleromorpha</taxon>
        <taxon>Tetractinellida</taxon>
        <taxon>Astrophorina</taxon>
        <taxon>Geodiidae</taxon>
        <taxon>Geodia</taxon>
    </lineage>
</organism>
<evidence type="ECO:0000256" key="12">
    <source>
        <dbReference type="SAM" id="Phobius"/>
    </source>
</evidence>
<dbReference type="PANTHER" id="PTHR20961:SF148">
    <property type="entry name" value="EGF DOMAIN-SPECIFIC O-LINKED N-ACETYLGLUCOSAMINE TRANSFERASE"/>
    <property type="match status" value="1"/>
</dbReference>
<dbReference type="InterPro" id="IPR007657">
    <property type="entry name" value="Glycosyltransferase_61"/>
</dbReference>
<evidence type="ECO:0000256" key="11">
    <source>
        <dbReference type="SAM" id="MobiDB-lite"/>
    </source>
</evidence>
<evidence type="ECO:0000256" key="8">
    <source>
        <dbReference type="ARBA" id="ARBA00042574"/>
    </source>
</evidence>
<gene>
    <name evidence="14" type="ORF">GBAR_LOCUS29374</name>
</gene>
<protein>
    <recommendedName>
        <fullName evidence="7">EGF domain-specific O-linked N-acetylglucosamine transferase</fullName>
        <ecNumber evidence="1">2.4.1.255</ecNumber>
    </recommendedName>
    <alternativeName>
        <fullName evidence="8">Extracellular O-linked N-acetylglucosamine transferase</fullName>
    </alternativeName>
</protein>
<keyword evidence="3 14" id="KW-0808">Transferase</keyword>
<evidence type="ECO:0000256" key="4">
    <source>
        <dbReference type="ARBA" id="ARBA00022729"/>
    </source>
</evidence>
<dbReference type="EC" id="2.4.1.255" evidence="1"/>
<evidence type="ECO:0000256" key="5">
    <source>
        <dbReference type="ARBA" id="ARBA00022824"/>
    </source>
</evidence>
<dbReference type="EMBL" id="CASHTH010004120">
    <property type="protein sequence ID" value="CAI8053765.1"/>
    <property type="molecule type" value="Genomic_DNA"/>
</dbReference>
<comment type="catalytic activity">
    <reaction evidence="10">
        <text>L-threonyl-[protein] + UDP-N-acetyl-alpha-D-glucosamine = 3-O-(N-acetyl-beta-D-glucosaminyl)-L-threonyl-[protein] + UDP + H(+)</text>
        <dbReference type="Rhea" id="RHEA:48908"/>
        <dbReference type="Rhea" id="RHEA-COMP:11060"/>
        <dbReference type="Rhea" id="RHEA-COMP:12252"/>
        <dbReference type="ChEBI" id="CHEBI:15378"/>
        <dbReference type="ChEBI" id="CHEBI:30013"/>
        <dbReference type="ChEBI" id="CHEBI:57705"/>
        <dbReference type="ChEBI" id="CHEBI:58223"/>
        <dbReference type="ChEBI" id="CHEBI:90840"/>
        <dbReference type="EC" id="2.4.1.255"/>
    </reaction>
</comment>
<accession>A0AA35TSQ3</accession>
<evidence type="ECO:0000256" key="1">
    <source>
        <dbReference type="ARBA" id="ARBA00011970"/>
    </source>
</evidence>
<evidence type="ECO:0000313" key="14">
    <source>
        <dbReference type="EMBL" id="CAI8053765.1"/>
    </source>
</evidence>
<evidence type="ECO:0000256" key="7">
    <source>
        <dbReference type="ARBA" id="ARBA00040944"/>
    </source>
</evidence>
<evidence type="ECO:0000256" key="3">
    <source>
        <dbReference type="ARBA" id="ARBA00022679"/>
    </source>
</evidence>
<feature type="region of interest" description="Disordered" evidence="11">
    <location>
        <begin position="94"/>
        <end position="121"/>
    </location>
</feature>
<dbReference type="GO" id="GO:0097363">
    <property type="term" value="F:protein O-acetylglucosaminyltransferase activity"/>
    <property type="evidence" value="ECO:0007669"/>
    <property type="project" value="UniProtKB-EC"/>
</dbReference>
<feature type="transmembrane region" description="Helical" evidence="12">
    <location>
        <begin position="12"/>
        <end position="29"/>
    </location>
</feature>